<accession>A0ACC2K8P8</accession>
<evidence type="ECO:0000313" key="1">
    <source>
        <dbReference type="EMBL" id="KAJ8617391.1"/>
    </source>
</evidence>
<proteinExistence type="predicted"/>
<keyword evidence="2" id="KW-1185">Reference proteome</keyword>
<reference evidence="1 2" key="1">
    <citation type="journal article" date="2022" name="Hortic Res">
        <title>A haplotype resolved chromosomal level avocado genome allows analysis of novel avocado genes.</title>
        <authorList>
            <person name="Nath O."/>
            <person name="Fletcher S.J."/>
            <person name="Hayward A."/>
            <person name="Shaw L.M."/>
            <person name="Masouleh A.K."/>
            <person name="Furtado A."/>
            <person name="Henry R.J."/>
            <person name="Mitter N."/>
        </authorList>
    </citation>
    <scope>NUCLEOTIDE SEQUENCE [LARGE SCALE GENOMIC DNA]</scope>
    <source>
        <strain evidence="2">cv. Hass</strain>
    </source>
</reference>
<sequence>MGEPFLEVTYAKPLKATDGFSSANLIDVGSFGFVYKGFLDQLGLTARIKVLKLQQHKASKSFIAECKALRSIRHRNIVKILSVCSSIDFTGNDFKALIFYYMPNGSLDTWLHPNEEQHNSTHLNFMQRLNVAIDVASALDYLHHHCEAPVVHCDLKPSNVLLDEDMVAHVGDFGLARIFSKDVEYGMGGEVSTYGDMYSYGILLLEMFTGKRPTDDIFKDNLNLHQLVKMAFPKRVIEIIDHLLLLQGNENISSNEDYSEMRSKMHECLLSLVRIGISYSVEAPKERSEMRDVMLELQGVGDFYLGVNKYKAKQKVPLSVEGPSYISNY</sequence>
<name>A0ACC2K8P8_PERAE</name>
<dbReference type="Proteomes" id="UP001234297">
    <property type="component" value="Chromosome 4"/>
</dbReference>
<evidence type="ECO:0000313" key="2">
    <source>
        <dbReference type="Proteomes" id="UP001234297"/>
    </source>
</evidence>
<comment type="caution">
    <text evidence="1">The sequence shown here is derived from an EMBL/GenBank/DDBJ whole genome shotgun (WGS) entry which is preliminary data.</text>
</comment>
<organism evidence="1 2">
    <name type="scientific">Persea americana</name>
    <name type="common">Avocado</name>
    <dbReference type="NCBI Taxonomy" id="3435"/>
    <lineage>
        <taxon>Eukaryota</taxon>
        <taxon>Viridiplantae</taxon>
        <taxon>Streptophyta</taxon>
        <taxon>Embryophyta</taxon>
        <taxon>Tracheophyta</taxon>
        <taxon>Spermatophyta</taxon>
        <taxon>Magnoliopsida</taxon>
        <taxon>Magnoliidae</taxon>
        <taxon>Laurales</taxon>
        <taxon>Lauraceae</taxon>
        <taxon>Persea</taxon>
    </lineage>
</organism>
<gene>
    <name evidence="1" type="ORF">MRB53_013577</name>
</gene>
<dbReference type="EMBL" id="CM056812">
    <property type="protein sequence ID" value="KAJ8617391.1"/>
    <property type="molecule type" value="Genomic_DNA"/>
</dbReference>
<protein>
    <submittedName>
        <fullName evidence="1">Uncharacterized protein</fullName>
    </submittedName>
</protein>